<dbReference type="GO" id="GO:0005634">
    <property type="term" value="C:nucleus"/>
    <property type="evidence" value="ECO:0007669"/>
    <property type="project" value="TreeGrafter"/>
</dbReference>
<dbReference type="PANTHER" id="PTHR33142">
    <property type="entry name" value="CYCLIN-DEPENDENT PROTEIN KINASE INHIBITOR SMR13"/>
    <property type="match status" value="1"/>
</dbReference>
<evidence type="ECO:0000313" key="5">
    <source>
        <dbReference type="Proteomes" id="UP000585474"/>
    </source>
</evidence>
<dbReference type="OrthoDB" id="1840446at2759"/>
<comment type="caution">
    <text evidence="4">The sequence shown here is derived from an EMBL/GenBank/DDBJ whole genome shotgun (WGS) entry which is preliminary data.</text>
</comment>
<dbReference type="AlphaFoldDB" id="A0A7J0GQF0"/>
<keyword evidence="1" id="KW-0649">Protein kinase inhibitor</keyword>
<evidence type="ECO:0000256" key="3">
    <source>
        <dbReference type="SAM" id="MobiDB-lite"/>
    </source>
</evidence>
<dbReference type="GO" id="GO:0004860">
    <property type="term" value="F:protein kinase inhibitor activity"/>
    <property type="evidence" value="ECO:0007669"/>
    <property type="project" value="UniProtKB-KW"/>
</dbReference>
<reference evidence="4 5" key="1">
    <citation type="submission" date="2019-07" db="EMBL/GenBank/DDBJ databases">
        <title>De Novo Assembly of kiwifruit Actinidia rufa.</title>
        <authorList>
            <person name="Sugita-Konishi S."/>
            <person name="Sato K."/>
            <person name="Mori E."/>
            <person name="Abe Y."/>
            <person name="Kisaki G."/>
            <person name="Hamano K."/>
            <person name="Suezawa K."/>
            <person name="Otani M."/>
            <person name="Fukuda T."/>
            <person name="Manabe T."/>
            <person name="Gomi K."/>
            <person name="Tabuchi M."/>
            <person name="Akimitsu K."/>
            <person name="Kataoka I."/>
        </authorList>
    </citation>
    <scope>NUCLEOTIDE SEQUENCE [LARGE SCALE GENOMIC DNA]</scope>
    <source>
        <strain evidence="5">cv. Fuchu</strain>
    </source>
</reference>
<keyword evidence="5" id="KW-1185">Reference proteome</keyword>
<accession>A0A7J0GQF0</accession>
<dbReference type="Proteomes" id="UP000585474">
    <property type="component" value="Unassembled WGS sequence"/>
</dbReference>
<keyword evidence="2" id="KW-0131">Cell cycle</keyword>
<proteinExistence type="predicted"/>
<dbReference type="PANTHER" id="PTHR33142:SF8">
    <property type="entry name" value="CYCLIN-DEPENDENT PROTEIN KINASE INHIBITOR SMR9"/>
    <property type="match status" value="1"/>
</dbReference>
<dbReference type="GO" id="GO:0032875">
    <property type="term" value="P:regulation of DNA endoreduplication"/>
    <property type="evidence" value="ECO:0007669"/>
    <property type="project" value="InterPro"/>
</dbReference>
<name>A0A7J0GQF0_9ERIC</name>
<sequence>MGVALAMAGDELGLAAKGWRSFKSFSLTPEVVSSSQMAPSGRRRRTRKPRRTQFNKLSKNVKEAASVDFGADKSLSITSHCYADDHSNGVDAPTSGCSTPRGHRFQIPEILTCPPAPRKRRALPNCSIRRTPIAFFAPPDIEHFFLFALRHIPA</sequence>
<gene>
    <name evidence="4" type="ORF">Acr_23g0013980</name>
</gene>
<feature type="region of interest" description="Disordered" evidence="3">
    <location>
        <begin position="30"/>
        <end position="54"/>
    </location>
</feature>
<protein>
    <submittedName>
        <fullName evidence="4">Uncharacterized protein</fullName>
    </submittedName>
</protein>
<dbReference type="EMBL" id="BJWL01000023">
    <property type="protein sequence ID" value="GFZ13013.1"/>
    <property type="molecule type" value="Genomic_DNA"/>
</dbReference>
<evidence type="ECO:0000256" key="2">
    <source>
        <dbReference type="ARBA" id="ARBA00023306"/>
    </source>
</evidence>
<feature type="compositionally biased region" description="Basic residues" evidence="3">
    <location>
        <begin position="41"/>
        <end position="53"/>
    </location>
</feature>
<dbReference type="InterPro" id="IPR040389">
    <property type="entry name" value="SMR"/>
</dbReference>
<organism evidence="4 5">
    <name type="scientific">Actinidia rufa</name>
    <dbReference type="NCBI Taxonomy" id="165716"/>
    <lineage>
        <taxon>Eukaryota</taxon>
        <taxon>Viridiplantae</taxon>
        <taxon>Streptophyta</taxon>
        <taxon>Embryophyta</taxon>
        <taxon>Tracheophyta</taxon>
        <taxon>Spermatophyta</taxon>
        <taxon>Magnoliopsida</taxon>
        <taxon>eudicotyledons</taxon>
        <taxon>Gunneridae</taxon>
        <taxon>Pentapetalae</taxon>
        <taxon>asterids</taxon>
        <taxon>Ericales</taxon>
        <taxon>Actinidiaceae</taxon>
        <taxon>Actinidia</taxon>
    </lineage>
</organism>
<evidence type="ECO:0000256" key="1">
    <source>
        <dbReference type="ARBA" id="ARBA00023013"/>
    </source>
</evidence>
<evidence type="ECO:0000313" key="4">
    <source>
        <dbReference type="EMBL" id="GFZ13013.1"/>
    </source>
</evidence>